<evidence type="ECO:0000313" key="3">
    <source>
        <dbReference type="Proteomes" id="UP001642464"/>
    </source>
</evidence>
<comment type="caution">
    <text evidence="2">The sequence shown here is derived from an EMBL/GenBank/DDBJ whole genome shotgun (WGS) entry which is preliminary data.</text>
</comment>
<sequence length="437" mass="49670">MAQNKAEGMAGAKLETDFPLQTYSLKPFLTEKLLPLLYPLWMNFAFIRLVKVCPAVYLMARKVNPGIVAKRGKLRILHKCPASKRSLEYQKVKYVRGARDLSASGVRLDCADEATFDHANVTKDVTYNDAVAKGECSVRDAVVHCKKKTIVNGKVKWVDDLVEHLVSVFREGVIHFVEELDSKLQFEFQAMERKELQLRVERQALDEMRKSLKEEQTALETRSKSFRKSRRSSQLKVRFCDSDGTQIQLAPELAADFLAGIDGIDAEVQDDEALSGGSSLETSRFQRQSITGSYCKRAPRPCEIVSIQGREYSTLPPRRPDEQERERLKNCVVAIPDGWEANDFSATIDEVSRHNWGNPLIAVQCQTEPRLFATYRTLLSNSGKCGTRYRTESRHVVSLPVKELPTRAEKELSHLRFCHDFGRLVIRKKSNRVMATE</sequence>
<keyword evidence="1" id="KW-0175">Coiled coil</keyword>
<dbReference type="Proteomes" id="UP001642464">
    <property type="component" value="Unassembled WGS sequence"/>
</dbReference>
<evidence type="ECO:0000313" key="2">
    <source>
        <dbReference type="EMBL" id="CAK9002477.1"/>
    </source>
</evidence>
<dbReference type="EMBL" id="CAXAMM010004113">
    <property type="protein sequence ID" value="CAK9002477.1"/>
    <property type="molecule type" value="Genomic_DNA"/>
</dbReference>
<gene>
    <name evidence="2" type="ORF">SCF082_LOCUS7360</name>
</gene>
<accession>A0ABP0IIS0</accession>
<keyword evidence="3" id="KW-1185">Reference proteome</keyword>
<organism evidence="2 3">
    <name type="scientific">Durusdinium trenchii</name>
    <dbReference type="NCBI Taxonomy" id="1381693"/>
    <lineage>
        <taxon>Eukaryota</taxon>
        <taxon>Sar</taxon>
        <taxon>Alveolata</taxon>
        <taxon>Dinophyceae</taxon>
        <taxon>Suessiales</taxon>
        <taxon>Symbiodiniaceae</taxon>
        <taxon>Durusdinium</taxon>
    </lineage>
</organism>
<name>A0ABP0IIS0_9DINO</name>
<feature type="coiled-coil region" evidence="1">
    <location>
        <begin position="191"/>
        <end position="222"/>
    </location>
</feature>
<proteinExistence type="predicted"/>
<protein>
    <submittedName>
        <fullName evidence="2">Uncharacterized protein</fullName>
    </submittedName>
</protein>
<reference evidence="2 3" key="1">
    <citation type="submission" date="2024-02" db="EMBL/GenBank/DDBJ databases">
        <authorList>
            <person name="Chen Y."/>
            <person name="Shah S."/>
            <person name="Dougan E. K."/>
            <person name="Thang M."/>
            <person name="Chan C."/>
        </authorList>
    </citation>
    <scope>NUCLEOTIDE SEQUENCE [LARGE SCALE GENOMIC DNA]</scope>
</reference>
<evidence type="ECO:0000256" key="1">
    <source>
        <dbReference type="SAM" id="Coils"/>
    </source>
</evidence>